<dbReference type="Gene3D" id="3.40.50.300">
    <property type="entry name" value="P-loop containing nucleotide triphosphate hydrolases"/>
    <property type="match status" value="1"/>
</dbReference>
<evidence type="ECO:0000313" key="5">
    <source>
        <dbReference type="EMBL" id="SNS38174.1"/>
    </source>
</evidence>
<dbReference type="InterPro" id="IPR011990">
    <property type="entry name" value="TPR-like_helical_dom_sf"/>
</dbReference>
<name>A0A239E2T6_9ACTN</name>
<dbReference type="PANTHER" id="PTHR47691:SF3">
    <property type="entry name" value="HTH-TYPE TRANSCRIPTIONAL REGULATOR RV0890C-RELATED"/>
    <property type="match status" value="1"/>
</dbReference>
<dbReference type="OrthoDB" id="9812579at2"/>
<dbReference type="Proteomes" id="UP000198386">
    <property type="component" value="Unassembled WGS sequence"/>
</dbReference>
<feature type="domain" description="ORC1/DEAH AAA+ ATPase" evidence="3">
    <location>
        <begin position="213"/>
        <end position="300"/>
    </location>
</feature>
<feature type="domain" description="Winged helix-turn-helix" evidence="4">
    <location>
        <begin position="449"/>
        <end position="522"/>
    </location>
</feature>
<dbReference type="PANTHER" id="PTHR47691">
    <property type="entry name" value="REGULATOR-RELATED"/>
    <property type="match status" value="1"/>
</dbReference>
<dbReference type="SUPFAM" id="SSF52540">
    <property type="entry name" value="P-loop containing nucleoside triphosphate hydrolases"/>
    <property type="match status" value="1"/>
</dbReference>
<dbReference type="AlphaFoldDB" id="A0A239E2T6"/>
<dbReference type="InterPro" id="IPR025139">
    <property type="entry name" value="DUF4062"/>
</dbReference>
<dbReference type="SUPFAM" id="SSF48452">
    <property type="entry name" value="TPR-like"/>
    <property type="match status" value="1"/>
</dbReference>
<protein>
    <submittedName>
        <fullName evidence="5">Predicted ATPase</fullName>
    </submittedName>
</protein>
<proteinExistence type="predicted"/>
<dbReference type="InterPro" id="IPR027417">
    <property type="entry name" value="P-loop_NTPase"/>
</dbReference>
<evidence type="ECO:0000256" key="1">
    <source>
        <dbReference type="SAM" id="MobiDB-lite"/>
    </source>
</evidence>
<dbReference type="InterPro" id="IPR058852">
    <property type="entry name" value="HTH_77"/>
</dbReference>
<dbReference type="EMBL" id="FZOH01000004">
    <property type="protein sequence ID" value="SNS38174.1"/>
    <property type="molecule type" value="Genomic_DNA"/>
</dbReference>
<dbReference type="PRINTS" id="PR00364">
    <property type="entry name" value="DISEASERSIST"/>
</dbReference>
<feature type="region of interest" description="Disordered" evidence="1">
    <location>
        <begin position="165"/>
        <end position="187"/>
    </location>
</feature>
<dbReference type="Pfam" id="PF13401">
    <property type="entry name" value="AAA_22"/>
    <property type="match status" value="1"/>
</dbReference>
<keyword evidence="6" id="KW-1185">Reference proteome</keyword>
<dbReference type="GO" id="GO:0016887">
    <property type="term" value="F:ATP hydrolysis activity"/>
    <property type="evidence" value="ECO:0007669"/>
    <property type="project" value="InterPro"/>
</dbReference>
<evidence type="ECO:0000259" key="3">
    <source>
        <dbReference type="Pfam" id="PF13401"/>
    </source>
</evidence>
<feature type="domain" description="DUF4062" evidence="2">
    <location>
        <begin position="19"/>
        <end position="98"/>
    </location>
</feature>
<reference evidence="6" key="1">
    <citation type="submission" date="2017-06" db="EMBL/GenBank/DDBJ databases">
        <authorList>
            <person name="Varghese N."/>
            <person name="Submissions S."/>
        </authorList>
    </citation>
    <scope>NUCLEOTIDE SEQUENCE [LARGE SCALE GENOMIC DNA]</scope>
    <source>
        <strain evidence="6">DSM 45423</strain>
    </source>
</reference>
<dbReference type="Pfam" id="PF25872">
    <property type="entry name" value="HTH_77"/>
    <property type="match status" value="1"/>
</dbReference>
<gene>
    <name evidence="5" type="ORF">SAMN04488107_2318</name>
</gene>
<sequence length="864" mass="92831">MTVQEQGTVVIRTPDQRLRVFVSSTLTELAGERAAVARAIAALRLTPVMFELGARPHPPRELYRAYLAQSDVFIGLYWQRYGWIGPDMDVSGLEDEFRLSGSMPRLLYVKEPAPEREARLTAMIGELQSEGTDSYRPFRTPRELARLVRDDLALLLSERFATAERAADTAGSSPGSPPADRPGTRSLPLTSTSLIGREQDIAAVAALLASPEARLVTLTGPGGVGKTRLAVAVAERVQARYPRGAVFVPLASVDDPARVLPRVAAVLGLPPDAARPPLEALAEHLAEAPTLLVLDNLEQVVAVAADLDGLLARCPGLTILATSRTALRLRAEREYAVGPLTVPEPSHLPTTEELAALPAVRLFVDRARAVRYDFALTEDNAPAVAEICRRLDGLPLAIELAAARTRLLPPDALLARLGTRLDALGSGPVDLPERQRTLRAAVEWSVGLLTEAERRMLATLSVFAGGWSAEAAAHVSGLPEDATLDLLDALARHSLVTIDLTDAGPRFRMLAAVRELAAERLAGSPDAHDVARRHARYFGGLVEHADWPTERQGEWAARLRTEEENLRVAIRWFLAHDITPLPHVFRILWLFWQMRGRMPEGRAWIDEVQLRAGALDDRGRAELLLTSAVTAVEVGDDDRALTAVDGLRALEGRFDDPYLVDSAQLAVSWILPITGDLDGALQVASSALDGLRRQNEPFAAFAALTVGMLEMALDRDHAARAHLAEVDEHGGRLDNEWLTATARTQLATLAVRSGDLDEAQTLLAAATDGGEDAEVSTLTLTFALVAAAGLALARGDARRAATALGAADGLRRRAGLRAWPSARPGEAALAARVADAVDASGFADAFAAGAGLDHRRAVALVRGR</sequence>
<evidence type="ECO:0000259" key="4">
    <source>
        <dbReference type="Pfam" id="PF25872"/>
    </source>
</evidence>
<dbReference type="Pfam" id="PF13271">
    <property type="entry name" value="DUF4062"/>
    <property type="match status" value="1"/>
</dbReference>
<dbReference type="Gene3D" id="1.25.40.10">
    <property type="entry name" value="Tetratricopeptide repeat domain"/>
    <property type="match status" value="1"/>
</dbReference>
<organism evidence="5 6">
    <name type="scientific">Geodermatophilus saharensis</name>
    <dbReference type="NCBI Taxonomy" id="1137994"/>
    <lineage>
        <taxon>Bacteria</taxon>
        <taxon>Bacillati</taxon>
        <taxon>Actinomycetota</taxon>
        <taxon>Actinomycetes</taxon>
        <taxon>Geodermatophilales</taxon>
        <taxon>Geodermatophilaceae</taxon>
        <taxon>Geodermatophilus</taxon>
    </lineage>
</organism>
<dbReference type="InterPro" id="IPR049945">
    <property type="entry name" value="AAA_22"/>
</dbReference>
<evidence type="ECO:0000259" key="2">
    <source>
        <dbReference type="Pfam" id="PF13271"/>
    </source>
</evidence>
<accession>A0A239E2T6</accession>
<evidence type="ECO:0000313" key="6">
    <source>
        <dbReference type="Proteomes" id="UP000198386"/>
    </source>
</evidence>
<dbReference type="RefSeq" id="WP_089404083.1">
    <property type="nucleotide sequence ID" value="NZ_FZOH01000004.1"/>
</dbReference>